<evidence type="ECO:0000259" key="1">
    <source>
        <dbReference type="Pfam" id="PF01569"/>
    </source>
</evidence>
<dbReference type="EMBL" id="FQYY01000004">
    <property type="protein sequence ID" value="SHI72945.1"/>
    <property type="molecule type" value="Genomic_DNA"/>
</dbReference>
<accession>A0A1M6DIC5</accession>
<dbReference type="SUPFAM" id="SSF48317">
    <property type="entry name" value="Acid phosphatase/Vanadium-dependent haloperoxidase"/>
    <property type="match status" value="1"/>
</dbReference>
<feature type="domain" description="Phosphatidic acid phosphatase type 2/haloperoxidase" evidence="1">
    <location>
        <begin position="139"/>
        <end position="242"/>
    </location>
</feature>
<dbReference type="Pfam" id="PF01569">
    <property type="entry name" value="PAP2"/>
    <property type="match status" value="1"/>
</dbReference>
<proteinExistence type="predicted"/>
<dbReference type="InterPro" id="IPR036938">
    <property type="entry name" value="PAP2/HPO_sf"/>
</dbReference>
<dbReference type="STRING" id="579105.SAMN04488096_10411"/>
<organism evidence="2 3">
    <name type="scientific">Mesonia phycicola</name>
    <dbReference type="NCBI Taxonomy" id="579105"/>
    <lineage>
        <taxon>Bacteria</taxon>
        <taxon>Pseudomonadati</taxon>
        <taxon>Bacteroidota</taxon>
        <taxon>Flavobacteriia</taxon>
        <taxon>Flavobacteriales</taxon>
        <taxon>Flavobacteriaceae</taxon>
        <taxon>Mesonia</taxon>
    </lineage>
</organism>
<protein>
    <submittedName>
        <fullName evidence="2">PAP2 superfamily protein</fullName>
    </submittedName>
</protein>
<dbReference type="InterPro" id="IPR000326">
    <property type="entry name" value="PAP2/HPO"/>
</dbReference>
<dbReference type="Proteomes" id="UP000184225">
    <property type="component" value="Unassembled WGS sequence"/>
</dbReference>
<keyword evidence="3" id="KW-1185">Reference proteome</keyword>
<evidence type="ECO:0000313" key="2">
    <source>
        <dbReference type="EMBL" id="SHI72945.1"/>
    </source>
</evidence>
<reference evidence="2 3" key="1">
    <citation type="submission" date="2016-11" db="EMBL/GenBank/DDBJ databases">
        <authorList>
            <person name="Jaros S."/>
            <person name="Januszkiewicz K."/>
            <person name="Wedrychowicz H."/>
        </authorList>
    </citation>
    <scope>NUCLEOTIDE SEQUENCE [LARGE SCALE GENOMIC DNA]</scope>
    <source>
        <strain evidence="2 3">DSM 21425</strain>
    </source>
</reference>
<dbReference type="AlphaFoldDB" id="A0A1M6DIC5"/>
<dbReference type="Gene3D" id="1.20.144.10">
    <property type="entry name" value="Phosphatidic acid phosphatase type 2/haloperoxidase"/>
    <property type="match status" value="1"/>
</dbReference>
<dbReference type="RefSeq" id="WP_073149456.1">
    <property type="nucleotide sequence ID" value="NZ_FQYY01000004.1"/>
</dbReference>
<gene>
    <name evidence="2" type="ORF">SAMN04488096_10411</name>
</gene>
<evidence type="ECO:0000313" key="3">
    <source>
        <dbReference type="Proteomes" id="UP000184225"/>
    </source>
</evidence>
<dbReference type="OrthoDB" id="9773582at2"/>
<name>A0A1M6DIC5_9FLAO</name>
<sequence length="284" mass="31396">MQKFNFLLVVSFFLVNQSFGQIDSLQVKTPQKITTWELAKNDAGLMWGGFKQVYTSPFQWDQDDWAIAAGIAIGTAGLNIIDQDAHDYFADQEEKIPGVVKEFGWYFGSPQNNYGVNSAIYLTGLFTRNKKLRKTGILMISSASAAGLIQTISKTATGRARPNAGSKATFRPFSKEGGYHSFPSGHTILSFTTFYALSKQFDNIWVKSALIAGGMVSPVSRLWAEAHWLTDIALSTALTVVVVDSIDKYLDKAMSSDPAYIEREKKISWQLQFGGNRIGVIGTF</sequence>